<protein>
    <recommendedName>
        <fullName evidence="4">Ionotropic glutamate receptor C-terminal domain-containing protein</fullName>
    </recommendedName>
</protein>
<evidence type="ECO:0008006" key="4">
    <source>
        <dbReference type="Google" id="ProtNLM"/>
    </source>
</evidence>
<evidence type="ECO:0000313" key="3">
    <source>
        <dbReference type="Proteomes" id="UP000281553"/>
    </source>
</evidence>
<keyword evidence="3" id="KW-1185">Reference proteome</keyword>
<dbReference type="AlphaFoldDB" id="A0A3P7NZL9"/>
<keyword evidence="1" id="KW-1133">Transmembrane helix</keyword>
<evidence type="ECO:0000313" key="2">
    <source>
        <dbReference type="EMBL" id="VDN14039.1"/>
    </source>
</evidence>
<dbReference type="Gene3D" id="3.40.190.10">
    <property type="entry name" value="Periplasmic binding protein-like II"/>
    <property type="match status" value="1"/>
</dbReference>
<dbReference type="InterPro" id="IPR015683">
    <property type="entry name" value="Ionotropic_Glu_rcpt"/>
</dbReference>
<dbReference type="SUPFAM" id="SSF53850">
    <property type="entry name" value="Periplasmic binding protein-like II"/>
    <property type="match status" value="1"/>
</dbReference>
<dbReference type="Proteomes" id="UP000281553">
    <property type="component" value="Unassembled WGS sequence"/>
</dbReference>
<accession>A0A3P7NZL9</accession>
<evidence type="ECO:0000256" key="1">
    <source>
        <dbReference type="SAM" id="Phobius"/>
    </source>
</evidence>
<name>A0A3P7NZL9_DIBLA</name>
<sequence length="237" mass="26463">MKAFIWDSARLNYEASHDCELVTAGEVFGRTGYALAMKPGNPWLYELSQAVLSFHERELKGAFLDNLREYAGHLFVATDKAILLMLAVHSEASSAFSNVRLGGFMETLDTQWIFSSTEVCANTESSPATLELPNMAGVFIMVAVGIITGLLLLLIEIACDKRRSEKKRRADTVRTAGLHWRQKVQLQLKRNTQSTAYQPDLEYCTPSQKTLTPGAFYVTNCLTEPDESIRTLCSVDR</sequence>
<feature type="transmembrane region" description="Helical" evidence="1">
    <location>
        <begin position="135"/>
        <end position="159"/>
    </location>
</feature>
<proteinExistence type="predicted"/>
<gene>
    <name evidence="2" type="ORF">DILT_LOCUS9870</name>
</gene>
<dbReference type="OrthoDB" id="5984008at2759"/>
<keyword evidence="1" id="KW-0472">Membrane</keyword>
<reference evidence="2 3" key="1">
    <citation type="submission" date="2018-11" db="EMBL/GenBank/DDBJ databases">
        <authorList>
            <consortium name="Pathogen Informatics"/>
        </authorList>
    </citation>
    <scope>NUCLEOTIDE SEQUENCE [LARGE SCALE GENOMIC DNA]</scope>
</reference>
<dbReference type="EMBL" id="UYRU01058091">
    <property type="protein sequence ID" value="VDN14039.1"/>
    <property type="molecule type" value="Genomic_DNA"/>
</dbReference>
<organism evidence="2 3">
    <name type="scientific">Dibothriocephalus latus</name>
    <name type="common">Fish tapeworm</name>
    <name type="synonym">Diphyllobothrium latum</name>
    <dbReference type="NCBI Taxonomy" id="60516"/>
    <lineage>
        <taxon>Eukaryota</taxon>
        <taxon>Metazoa</taxon>
        <taxon>Spiralia</taxon>
        <taxon>Lophotrochozoa</taxon>
        <taxon>Platyhelminthes</taxon>
        <taxon>Cestoda</taxon>
        <taxon>Eucestoda</taxon>
        <taxon>Diphyllobothriidea</taxon>
        <taxon>Diphyllobothriidae</taxon>
        <taxon>Dibothriocephalus</taxon>
    </lineage>
</organism>
<dbReference type="PANTHER" id="PTHR18966">
    <property type="entry name" value="IONOTROPIC GLUTAMATE RECEPTOR"/>
    <property type="match status" value="1"/>
</dbReference>
<keyword evidence="1" id="KW-0812">Transmembrane</keyword>